<dbReference type="RefSeq" id="XP_008576129.1">
    <property type="nucleotide sequence ID" value="XM_008577907.1"/>
</dbReference>
<dbReference type="Pfam" id="PF15319">
    <property type="entry name" value="RHINO"/>
    <property type="match status" value="1"/>
</dbReference>
<dbReference type="PANTHER" id="PTHR35541">
    <property type="entry name" value="RAD9, HUS1, RAD1-INTERACTING NUCLEAR ORPHAN PROTEIN 1"/>
    <property type="match status" value="1"/>
</dbReference>
<dbReference type="RefSeq" id="XP_008576122.1">
    <property type="nucleotide sequence ID" value="XM_008577900.1"/>
</dbReference>
<gene>
    <name evidence="3 4" type="primary">RHNO1</name>
</gene>
<proteinExistence type="predicted"/>
<reference evidence="3 4" key="1">
    <citation type="submission" date="2025-05" db="UniProtKB">
        <authorList>
            <consortium name="RefSeq"/>
        </authorList>
    </citation>
    <scope>IDENTIFICATION</scope>
</reference>
<keyword evidence="2" id="KW-1185">Reference proteome</keyword>
<organism evidence="2 3">
    <name type="scientific">Galeopterus variegatus</name>
    <name type="common">Malayan flying lemur</name>
    <name type="synonym">Cynocephalus variegatus</name>
    <dbReference type="NCBI Taxonomy" id="482537"/>
    <lineage>
        <taxon>Eukaryota</taxon>
        <taxon>Metazoa</taxon>
        <taxon>Chordata</taxon>
        <taxon>Craniata</taxon>
        <taxon>Vertebrata</taxon>
        <taxon>Euteleostomi</taxon>
        <taxon>Mammalia</taxon>
        <taxon>Eutheria</taxon>
        <taxon>Euarchontoglires</taxon>
        <taxon>Dermoptera</taxon>
        <taxon>Cynocephalidae</taxon>
        <taxon>Galeopterus</taxon>
    </lineage>
</organism>
<accession>A0ABM0R681</accession>
<name>A0ABM0R681_GALVR</name>
<feature type="compositionally biased region" description="Basic residues" evidence="1">
    <location>
        <begin position="1"/>
        <end position="11"/>
    </location>
</feature>
<evidence type="ECO:0000313" key="2">
    <source>
        <dbReference type="Proteomes" id="UP000694923"/>
    </source>
</evidence>
<dbReference type="PANTHER" id="PTHR35541:SF1">
    <property type="entry name" value="RAD9, HUS1, RAD1-INTERACTING NUCLEAR ORPHAN PROTEIN 1"/>
    <property type="match status" value="1"/>
</dbReference>
<dbReference type="Proteomes" id="UP000694923">
    <property type="component" value="Unplaced"/>
</dbReference>
<dbReference type="InterPro" id="IPR029293">
    <property type="entry name" value="RHNO1"/>
</dbReference>
<protein>
    <submittedName>
        <fullName evidence="3 4">RAD9, HUS1, RAD1-interacting nuclear orphan protein 1</fullName>
    </submittedName>
</protein>
<feature type="region of interest" description="Disordered" evidence="1">
    <location>
        <begin position="1"/>
        <end position="46"/>
    </location>
</feature>
<sequence length="241" mass="27470">MPPRKKRRQRSQKAQLLFHQPPLEGPKHRYGSPQRPVTHTRLVPSKPIDHSTITSWVTPQFDTTAENWLPAHQKHHHRGQARRSSRKSTTSKFPCLTFEIPQSSSSSETLDIPLIRECPNQSEKDVSRRPLVPMLSPQSCGELSAHTLQNLPCVFIPPDIQTPESSSVKEKPIPPDQRENILSGCSLHISTPNSPHPGPILVKDTPKENYGIKVTWRRRRDLFAYLRETGKLSRSQFLVKN</sequence>
<evidence type="ECO:0000313" key="4">
    <source>
        <dbReference type="RefSeq" id="XP_008576129.1"/>
    </source>
</evidence>
<evidence type="ECO:0000313" key="3">
    <source>
        <dbReference type="RefSeq" id="XP_008576122.1"/>
    </source>
</evidence>
<dbReference type="GeneID" id="103594656"/>
<evidence type="ECO:0000256" key="1">
    <source>
        <dbReference type="SAM" id="MobiDB-lite"/>
    </source>
</evidence>